<evidence type="ECO:0000313" key="2">
    <source>
        <dbReference type="Proteomes" id="UP000032287"/>
    </source>
</evidence>
<dbReference type="PROSITE" id="PS01124">
    <property type="entry name" value="HTH_ARAC_FAMILY_2"/>
    <property type="match status" value="1"/>
</dbReference>
<dbReference type="Gene3D" id="1.10.10.60">
    <property type="entry name" value="Homeodomain-like"/>
    <property type="match status" value="2"/>
</dbReference>
<dbReference type="STRING" id="137591.AO080_02235"/>
<dbReference type="CDD" id="cd02208">
    <property type="entry name" value="cupin_RmlC-like"/>
    <property type="match status" value="1"/>
</dbReference>
<sequence length="284" mass="32830">MTVYEMVNREFADLPISTMRYTQDIPINVSNHWHAAVEINYVVSGEISNFVMNGQTSRIQAGDFIVVNPNVSHAIWEQVSRIESITIFLLPEFFAQSNITLTNRRFFRTPRHHTDTDQVALQKFLEALDRVFHLTKEDDINLISLKRYIFALADILLSEWSYPVPETLPNLVDVNQKVLDIMAYFDSRLTDAVVPNDAAKYFHISDSYLARCFREAVGITPNEYIQYQRMQLAEVYLADTSQSIVQISINAGFSSEKSLQRVFRKYNNMSPSEFRKLVQKSSHN</sequence>
<dbReference type="PANTHER" id="PTHR43280">
    <property type="entry name" value="ARAC-FAMILY TRANSCRIPTIONAL REGULATOR"/>
    <property type="match status" value="1"/>
</dbReference>
<dbReference type="InterPro" id="IPR011051">
    <property type="entry name" value="RmlC_Cupin_sf"/>
</dbReference>
<dbReference type="RefSeq" id="WP_043708671.1">
    <property type="nucleotide sequence ID" value="NZ_CP012873.1"/>
</dbReference>
<dbReference type="SUPFAM" id="SSF51182">
    <property type="entry name" value="RmlC-like cupins"/>
    <property type="match status" value="1"/>
</dbReference>
<dbReference type="PANTHER" id="PTHR43280:SF2">
    <property type="entry name" value="HTH-TYPE TRANSCRIPTIONAL REGULATOR EXSA"/>
    <property type="match status" value="1"/>
</dbReference>
<proteinExistence type="predicted"/>
<reference evidence="1 2" key="1">
    <citation type="journal article" date="2015" name="Microbiology (Mosc.)">
        <title>Genomics of the Weissella cibaria species with an examination of its metabolic traits.</title>
        <authorList>
            <person name="Lynch K.M."/>
            <person name="Lucid A."/>
            <person name="Arendt E.K."/>
            <person name="Sleator R.D."/>
            <person name="Lucey B."/>
            <person name="Coffey A."/>
        </authorList>
    </citation>
    <scope>NUCLEOTIDE SEQUENCE [LARGE SCALE GENOMIC DNA]</scope>
    <source>
        <strain evidence="1 2">MG1</strain>
    </source>
</reference>
<dbReference type="AlphaFoldDB" id="A0A0D1LRT3"/>
<dbReference type="InterPro" id="IPR013096">
    <property type="entry name" value="Cupin_2"/>
</dbReference>
<organism evidence="1 2">
    <name type="scientific">Weissella cibaria</name>
    <dbReference type="NCBI Taxonomy" id="137591"/>
    <lineage>
        <taxon>Bacteria</taxon>
        <taxon>Bacillati</taxon>
        <taxon>Bacillota</taxon>
        <taxon>Bacilli</taxon>
        <taxon>Lactobacillales</taxon>
        <taxon>Lactobacillaceae</taxon>
        <taxon>Weissella</taxon>
    </lineage>
</organism>
<dbReference type="InterPro" id="IPR014710">
    <property type="entry name" value="RmlC-like_jellyroll"/>
</dbReference>
<dbReference type="GO" id="GO:0003700">
    <property type="term" value="F:DNA-binding transcription factor activity"/>
    <property type="evidence" value="ECO:0007669"/>
    <property type="project" value="InterPro"/>
</dbReference>
<protein>
    <submittedName>
        <fullName evidence="1">MelR protein</fullName>
    </submittedName>
</protein>
<dbReference type="OrthoDB" id="9799319at2"/>
<gene>
    <name evidence="1" type="primary">melR</name>
    <name evidence="1" type="ORF">QX99_00070</name>
</gene>
<dbReference type="InterPro" id="IPR018060">
    <property type="entry name" value="HTH_AraC"/>
</dbReference>
<accession>A0A0D1LRT3</accession>
<dbReference type="InterPro" id="IPR018062">
    <property type="entry name" value="HTH_AraC-typ_CS"/>
</dbReference>
<dbReference type="InterPro" id="IPR009057">
    <property type="entry name" value="Homeodomain-like_sf"/>
</dbReference>
<keyword evidence="2" id="KW-1185">Reference proteome</keyword>
<dbReference type="Gene3D" id="2.60.120.10">
    <property type="entry name" value="Jelly Rolls"/>
    <property type="match status" value="1"/>
</dbReference>
<comment type="caution">
    <text evidence="1">The sequence shown here is derived from an EMBL/GenBank/DDBJ whole genome shotgun (WGS) entry which is preliminary data.</text>
</comment>
<dbReference type="PROSITE" id="PS00041">
    <property type="entry name" value="HTH_ARAC_FAMILY_1"/>
    <property type="match status" value="1"/>
</dbReference>
<dbReference type="Pfam" id="PF12833">
    <property type="entry name" value="HTH_18"/>
    <property type="match status" value="1"/>
</dbReference>
<dbReference type="SMART" id="SM00342">
    <property type="entry name" value="HTH_ARAC"/>
    <property type="match status" value="1"/>
</dbReference>
<name>A0A0D1LRT3_9LACO</name>
<dbReference type="PATRIC" id="fig|137591.25.peg.68"/>
<dbReference type="SUPFAM" id="SSF46689">
    <property type="entry name" value="Homeodomain-like"/>
    <property type="match status" value="2"/>
</dbReference>
<dbReference type="EMBL" id="JWHU01000001">
    <property type="protein sequence ID" value="KIU22566.1"/>
    <property type="molecule type" value="Genomic_DNA"/>
</dbReference>
<dbReference type="Pfam" id="PF07883">
    <property type="entry name" value="Cupin_2"/>
    <property type="match status" value="1"/>
</dbReference>
<dbReference type="Proteomes" id="UP000032287">
    <property type="component" value="Unassembled WGS sequence"/>
</dbReference>
<dbReference type="GO" id="GO:0043565">
    <property type="term" value="F:sequence-specific DNA binding"/>
    <property type="evidence" value="ECO:0007669"/>
    <property type="project" value="InterPro"/>
</dbReference>
<dbReference type="KEGG" id="wcb:AO080_02235"/>
<evidence type="ECO:0000313" key="1">
    <source>
        <dbReference type="EMBL" id="KIU22566.1"/>
    </source>
</evidence>